<organism evidence="2 3">
    <name type="scientific">Youxingia wuxianensis</name>
    <dbReference type="NCBI Taxonomy" id="2763678"/>
    <lineage>
        <taxon>Bacteria</taxon>
        <taxon>Bacillati</taxon>
        <taxon>Bacillota</taxon>
        <taxon>Clostridia</taxon>
        <taxon>Eubacteriales</taxon>
        <taxon>Oscillospiraceae</taxon>
        <taxon>Youxingia</taxon>
    </lineage>
</organism>
<reference evidence="2" key="1">
    <citation type="submission" date="2020-08" db="EMBL/GenBank/DDBJ databases">
        <title>Genome public.</title>
        <authorList>
            <person name="Liu C."/>
            <person name="Sun Q."/>
        </authorList>
    </citation>
    <scope>NUCLEOTIDE SEQUENCE</scope>
    <source>
        <strain evidence="2">NSJ-64</strain>
    </source>
</reference>
<feature type="compositionally biased region" description="Low complexity" evidence="1">
    <location>
        <begin position="81"/>
        <end position="94"/>
    </location>
</feature>
<evidence type="ECO:0000313" key="2">
    <source>
        <dbReference type="EMBL" id="MBC8586540.1"/>
    </source>
</evidence>
<dbReference type="AlphaFoldDB" id="A0A926EUL6"/>
<dbReference type="Proteomes" id="UP000623678">
    <property type="component" value="Unassembled WGS sequence"/>
</dbReference>
<evidence type="ECO:0000313" key="3">
    <source>
        <dbReference type="Proteomes" id="UP000623678"/>
    </source>
</evidence>
<accession>A0A926EUL6</accession>
<feature type="region of interest" description="Disordered" evidence="1">
    <location>
        <begin position="73"/>
        <end position="94"/>
    </location>
</feature>
<feature type="compositionally biased region" description="Low complexity" evidence="1">
    <location>
        <begin position="47"/>
        <end position="59"/>
    </location>
</feature>
<gene>
    <name evidence="2" type="ORF">H8705_13220</name>
</gene>
<feature type="region of interest" description="Disordered" evidence="1">
    <location>
        <begin position="22"/>
        <end position="59"/>
    </location>
</feature>
<dbReference type="RefSeq" id="WP_262396259.1">
    <property type="nucleotide sequence ID" value="NZ_JACRTD010000014.1"/>
</dbReference>
<evidence type="ECO:0000256" key="1">
    <source>
        <dbReference type="SAM" id="MobiDB-lite"/>
    </source>
</evidence>
<keyword evidence="3" id="KW-1185">Reference proteome</keyword>
<protein>
    <submittedName>
        <fullName evidence="2">Uncharacterized protein</fullName>
    </submittedName>
</protein>
<sequence>MDDLSSTISQILNDPAKMEQLKQVAQAMGITPPDASGQAPSPPPVNNGPAPAAGNGTGPDIASILSALSGAANGNGGGASMGQNSAGNNSNNSSSSGGFNLGMLAKIQEILSSFNSDDKNTQLLRALKPHISENRAGRIDDAVRIMQLIRAWPAVKDSGLLNNILGNILGGGGSK</sequence>
<name>A0A926EUL6_9FIRM</name>
<dbReference type="EMBL" id="JACRTD010000014">
    <property type="protein sequence ID" value="MBC8586540.1"/>
    <property type="molecule type" value="Genomic_DNA"/>
</dbReference>
<proteinExistence type="predicted"/>
<comment type="caution">
    <text evidence="2">The sequence shown here is derived from an EMBL/GenBank/DDBJ whole genome shotgun (WGS) entry which is preliminary data.</text>
</comment>